<dbReference type="InterPro" id="IPR010662">
    <property type="entry name" value="RBBP9/YdeN"/>
</dbReference>
<evidence type="ECO:0000256" key="1">
    <source>
        <dbReference type="SAM" id="MobiDB-lite"/>
    </source>
</evidence>
<dbReference type="KEGG" id="acek:FLP30_02845"/>
<dbReference type="Proteomes" id="UP000324536">
    <property type="component" value="Chromosome"/>
</dbReference>
<gene>
    <name evidence="2" type="ORF">FLP30_02845</name>
</gene>
<dbReference type="EMBL" id="CP043506">
    <property type="protein sequence ID" value="QEO16824.1"/>
    <property type="molecule type" value="Genomic_DNA"/>
</dbReference>
<keyword evidence="3" id="KW-1185">Reference proteome</keyword>
<dbReference type="AlphaFoldDB" id="A0A5C1YKM6"/>
<protein>
    <submittedName>
        <fullName evidence="2">Alpha/beta hydrolase</fullName>
    </submittedName>
</protein>
<name>A0A5C1YKM6_9PROT</name>
<evidence type="ECO:0000313" key="2">
    <source>
        <dbReference type="EMBL" id="QEO16824.1"/>
    </source>
</evidence>
<reference evidence="2 3" key="1">
    <citation type="submission" date="2019-09" db="EMBL/GenBank/DDBJ databases">
        <title>Genome sequencing of strain KACC 21233.</title>
        <authorList>
            <person name="Heo J."/>
            <person name="Kim S.-J."/>
            <person name="Kim J.-S."/>
            <person name="Hong S.-B."/>
            <person name="Kwon S.-W."/>
        </authorList>
    </citation>
    <scope>NUCLEOTIDE SEQUENCE [LARGE SCALE GENOMIC DNA]</scope>
    <source>
        <strain evidence="2 3">KACC 21233</strain>
    </source>
</reference>
<dbReference type="GO" id="GO:0016787">
    <property type="term" value="F:hydrolase activity"/>
    <property type="evidence" value="ECO:0007669"/>
    <property type="project" value="UniProtKB-KW"/>
</dbReference>
<evidence type="ECO:0000313" key="3">
    <source>
        <dbReference type="Proteomes" id="UP000324536"/>
    </source>
</evidence>
<dbReference type="OrthoDB" id="9804993at2"/>
<accession>A0A5C1YKM6</accession>
<dbReference type="InterPro" id="IPR029058">
    <property type="entry name" value="AB_hydrolase_fold"/>
</dbReference>
<keyword evidence="2" id="KW-0378">Hydrolase</keyword>
<feature type="region of interest" description="Disordered" evidence="1">
    <location>
        <begin position="1"/>
        <end position="24"/>
    </location>
</feature>
<proteinExistence type="predicted"/>
<organism evidence="2 3">
    <name type="scientific">Acetobacter vaccinii</name>
    <dbReference type="NCBI Taxonomy" id="2592655"/>
    <lineage>
        <taxon>Bacteria</taxon>
        <taxon>Pseudomonadati</taxon>
        <taxon>Pseudomonadota</taxon>
        <taxon>Alphaproteobacteria</taxon>
        <taxon>Acetobacterales</taxon>
        <taxon>Acetobacteraceae</taxon>
        <taxon>Acetobacter</taxon>
    </lineage>
</organism>
<sequence>MPVMTPSAGQSQGVPPLLPGTPPSFVLPSTRPEGTAVPKALAPYHVLTVPGLYGSDDTHWQTCWQNLLPRQGVSCSRVEQDNWDEPDYARWATRLEQSLRDIHQPVLLAGHSLGAILSARWAGQNPQAASKIAGALLVAPADTEEHNGADRQRVADFRPLPTRRLPFPSILVTSANDPWITPTRARYLALQWGSTFVPMGAYGHMGNSARLHDWATGLSLLGHLARSRTEDARL</sequence>
<dbReference type="Pfam" id="PF06821">
    <property type="entry name" value="Ser_hydrolase"/>
    <property type="match status" value="1"/>
</dbReference>
<dbReference type="SUPFAM" id="SSF53474">
    <property type="entry name" value="alpha/beta-Hydrolases"/>
    <property type="match status" value="1"/>
</dbReference>
<dbReference type="Gene3D" id="3.40.50.1820">
    <property type="entry name" value="alpha/beta hydrolase"/>
    <property type="match status" value="1"/>
</dbReference>